<dbReference type="AlphaFoldDB" id="A0AAE0P0R9"/>
<dbReference type="EMBL" id="JAULSW010000002">
    <property type="protein sequence ID" value="KAK3391144.1"/>
    <property type="molecule type" value="Genomic_DNA"/>
</dbReference>
<keyword evidence="2" id="KW-1185">Reference proteome</keyword>
<accession>A0AAE0P0R9</accession>
<dbReference type="Proteomes" id="UP001285441">
    <property type="component" value="Unassembled WGS sequence"/>
</dbReference>
<gene>
    <name evidence="1" type="ORF">B0H63DRAFT_508351</name>
</gene>
<evidence type="ECO:0000313" key="1">
    <source>
        <dbReference type="EMBL" id="KAK3391144.1"/>
    </source>
</evidence>
<reference evidence="1" key="2">
    <citation type="submission" date="2023-06" db="EMBL/GenBank/DDBJ databases">
        <authorList>
            <consortium name="Lawrence Berkeley National Laboratory"/>
            <person name="Haridas S."/>
            <person name="Hensen N."/>
            <person name="Bonometti L."/>
            <person name="Westerberg I."/>
            <person name="Brannstrom I.O."/>
            <person name="Guillou S."/>
            <person name="Cros-Aarteil S."/>
            <person name="Calhoun S."/>
            <person name="Kuo A."/>
            <person name="Mondo S."/>
            <person name="Pangilinan J."/>
            <person name="Riley R."/>
            <person name="LaButti K."/>
            <person name="Andreopoulos B."/>
            <person name="Lipzen A."/>
            <person name="Chen C."/>
            <person name="Yanf M."/>
            <person name="Daum C."/>
            <person name="Ng V."/>
            <person name="Clum A."/>
            <person name="Steindorff A."/>
            <person name="Ohm R."/>
            <person name="Martin F."/>
            <person name="Silar P."/>
            <person name="Natvig D."/>
            <person name="Lalanne C."/>
            <person name="Gautier V."/>
            <person name="Ament-velasquez S.L."/>
            <person name="Kruys A."/>
            <person name="Hutchinson M.I."/>
            <person name="Powell A.J."/>
            <person name="Barry K."/>
            <person name="Miller A.N."/>
            <person name="Grigoriev I.V."/>
            <person name="Debuchy R."/>
            <person name="Gladieux P."/>
            <person name="Thoren M.H."/>
            <person name="Johannesson H."/>
        </authorList>
    </citation>
    <scope>NUCLEOTIDE SEQUENCE</scope>
    <source>
        <strain evidence="1">CBS 232.78</strain>
    </source>
</reference>
<sequence length="192" mass="22092">MIRFEIAGIVLATFSVLEDAGKDSQGLIQKRSRVAFLQNLEYLPVSVDISDEQKLLLMEDPHCRLWHDLEIQFELRRRITAPYYGWYISVLSDLQEALKEITEFLPIQNPYHVNAGGIDNVIFRAKSSFSFCDGATHYRVRIEKVEDDNDEPSLVSAQADTKSIVQQLPDLRKQVIIGNKLKRITHAKERSF</sequence>
<reference evidence="1" key="1">
    <citation type="journal article" date="2023" name="Mol. Phylogenet. Evol.">
        <title>Genome-scale phylogeny and comparative genomics of the fungal order Sordariales.</title>
        <authorList>
            <person name="Hensen N."/>
            <person name="Bonometti L."/>
            <person name="Westerberg I."/>
            <person name="Brannstrom I.O."/>
            <person name="Guillou S."/>
            <person name="Cros-Aarteil S."/>
            <person name="Calhoun S."/>
            <person name="Haridas S."/>
            <person name="Kuo A."/>
            <person name="Mondo S."/>
            <person name="Pangilinan J."/>
            <person name="Riley R."/>
            <person name="LaButti K."/>
            <person name="Andreopoulos B."/>
            <person name="Lipzen A."/>
            <person name="Chen C."/>
            <person name="Yan M."/>
            <person name="Daum C."/>
            <person name="Ng V."/>
            <person name="Clum A."/>
            <person name="Steindorff A."/>
            <person name="Ohm R.A."/>
            <person name="Martin F."/>
            <person name="Silar P."/>
            <person name="Natvig D.O."/>
            <person name="Lalanne C."/>
            <person name="Gautier V."/>
            <person name="Ament-Velasquez S.L."/>
            <person name="Kruys A."/>
            <person name="Hutchinson M.I."/>
            <person name="Powell A.J."/>
            <person name="Barry K."/>
            <person name="Miller A.N."/>
            <person name="Grigoriev I.V."/>
            <person name="Debuchy R."/>
            <person name="Gladieux P."/>
            <person name="Hiltunen Thoren M."/>
            <person name="Johannesson H."/>
        </authorList>
    </citation>
    <scope>NUCLEOTIDE SEQUENCE</scope>
    <source>
        <strain evidence="1">CBS 232.78</strain>
    </source>
</reference>
<name>A0AAE0P0R9_9PEZI</name>
<protein>
    <submittedName>
        <fullName evidence="1">Uncharacterized protein</fullName>
    </submittedName>
</protein>
<evidence type="ECO:0000313" key="2">
    <source>
        <dbReference type="Proteomes" id="UP001285441"/>
    </source>
</evidence>
<proteinExistence type="predicted"/>
<comment type="caution">
    <text evidence="1">The sequence shown here is derived from an EMBL/GenBank/DDBJ whole genome shotgun (WGS) entry which is preliminary data.</text>
</comment>
<organism evidence="1 2">
    <name type="scientific">Podospora didyma</name>
    <dbReference type="NCBI Taxonomy" id="330526"/>
    <lineage>
        <taxon>Eukaryota</taxon>
        <taxon>Fungi</taxon>
        <taxon>Dikarya</taxon>
        <taxon>Ascomycota</taxon>
        <taxon>Pezizomycotina</taxon>
        <taxon>Sordariomycetes</taxon>
        <taxon>Sordariomycetidae</taxon>
        <taxon>Sordariales</taxon>
        <taxon>Podosporaceae</taxon>
        <taxon>Podospora</taxon>
    </lineage>
</organism>